<organism evidence="2 3">
    <name type="scientific">Actinoallomurus acaciae</name>
    <dbReference type="NCBI Taxonomy" id="502577"/>
    <lineage>
        <taxon>Bacteria</taxon>
        <taxon>Bacillati</taxon>
        <taxon>Actinomycetota</taxon>
        <taxon>Actinomycetes</taxon>
        <taxon>Streptosporangiales</taxon>
        <taxon>Thermomonosporaceae</taxon>
        <taxon>Actinoallomurus</taxon>
    </lineage>
</organism>
<evidence type="ECO:0000256" key="1">
    <source>
        <dbReference type="SAM" id="MobiDB-lite"/>
    </source>
</evidence>
<feature type="compositionally biased region" description="Basic and acidic residues" evidence="1">
    <location>
        <begin position="7"/>
        <end position="20"/>
    </location>
</feature>
<evidence type="ECO:0000313" key="3">
    <source>
        <dbReference type="Proteomes" id="UP001589627"/>
    </source>
</evidence>
<keyword evidence="3" id="KW-1185">Reference proteome</keyword>
<protein>
    <submittedName>
        <fullName evidence="2">Uncharacterized protein</fullName>
    </submittedName>
</protein>
<sequence>MSAEQGWRFDEDGKFSEGDAHPQPGGYTAEEFDAQWRPDCLRCGGLVEVQPVGGHDYSGRTLYSPGRIRCIGICER</sequence>
<comment type="caution">
    <text evidence="2">The sequence shown here is derived from an EMBL/GenBank/DDBJ whole genome shotgun (WGS) entry which is preliminary data.</text>
</comment>
<feature type="region of interest" description="Disordered" evidence="1">
    <location>
        <begin position="1"/>
        <end position="29"/>
    </location>
</feature>
<dbReference type="RefSeq" id="WP_378193643.1">
    <property type="nucleotide sequence ID" value="NZ_JBHLZP010000003.1"/>
</dbReference>
<dbReference type="Proteomes" id="UP001589627">
    <property type="component" value="Unassembled WGS sequence"/>
</dbReference>
<name>A0ABV5Y9I2_9ACTN</name>
<proteinExistence type="predicted"/>
<reference evidence="2 3" key="1">
    <citation type="submission" date="2024-09" db="EMBL/GenBank/DDBJ databases">
        <authorList>
            <person name="Sun Q."/>
            <person name="Mori K."/>
        </authorList>
    </citation>
    <scope>NUCLEOTIDE SEQUENCE [LARGE SCALE GENOMIC DNA]</scope>
    <source>
        <strain evidence="2 3">TBRC 0563</strain>
    </source>
</reference>
<gene>
    <name evidence="2" type="ORF">ACFFNX_01210</name>
</gene>
<accession>A0ABV5Y9I2</accession>
<evidence type="ECO:0000313" key="2">
    <source>
        <dbReference type="EMBL" id="MFB9830809.1"/>
    </source>
</evidence>
<dbReference type="EMBL" id="JBHLZP010000003">
    <property type="protein sequence ID" value="MFB9830809.1"/>
    <property type="molecule type" value="Genomic_DNA"/>
</dbReference>